<comment type="caution">
    <text evidence="2">The sequence shown here is derived from an EMBL/GenBank/DDBJ whole genome shotgun (WGS) entry which is preliminary data.</text>
</comment>
<reference evidence="2 3" key="1">
    <citation type="journal article" date="2019" name="Genome Biol. Evol.">
        <title>Insights into the evolution of the New World diploid cottons (Gossypium, subgenus Houzingenia) based on genome sequencing.</title>
        <authorList>
            <person name="Grover C.E."/>
            <person name="Arick M.A. 2nd"/>
            <person name="Thrash A."/>
            <person name="Conover J.L."/>
            <person name="Sanders W.S."/>
            <person name="Peterson D.G."/>
            <person name="Frelichowski J.E."/>
            <person name="Scheffler J.A."/>
            <person name="Scheffler B.E."/>
            <person name="Wendel J.F."/>
        </authorList>
    </citation>
    <scope>NUCLEOTIDE SEQUENCE [LARGE SCALE GENOMIC DNA]</scope>
    <source>
        <strain evidence="2">27</strain>
        <tissue evidence="2">Leaf</tissue>
    </source>
</reference>
<name>A0A7J8R9T9_GOSDV</name>
<accession>A0A7J8R9T9</accession>
<organism evidence="2 3">
    <name type="scientific">Gossypium davidsonii</name>
    <name type="common">Davidson's cotton</name>
    <name type="synonym">Gossypium klotzschianum subsp. davidsonii</name>
    <dbReference type="NCBI Taxonomy" id="34287"/>
    <lineage>
        <taxon>Eukaryota</taxon>
        <taxon>Viridiplantae</taxon>
        <taxon>Streptophyta</taxon>
        <taxon>Embryophyta</taxon>
        <taxon>Tracheophyta</taxon>
        <taxon>Spermatophyta</taxon>
        <taxon>Magnoliopsida</taxon>
        <taxon>eudicotyledons</taxon>
        <taxon>Gunneridae</taxon>
        <taxon>Pentapetalae</taxon>
        <taxon>rosids</taxon>
        <taxon>malvids</taxon>
        <taxon>Malvales</taxon>
        <taxon>Malvaceae</taxon>
        <taxon>Malvoideae</taxon>
        <taxon>Gossypium</taxon>
    </lineage>
</organism>
<dbReference type="Proteomes" id="UP000593561">
    <property type="component" value="Unassembled WGS sequence"/>
</dbReference>
<feature type="region of interest" description="Disordered" evidence="1">
    <location>
        <begin position="1"/>
        <end position="33"/>
    </location>
</feature>
<protein>
    <submittedName>
        <fullName evidence="2">Uncharacterized protein</fullName>
    </submittedName>
</protein>
<dbReference type="EMBL" id="JABFAC010000004">
    <property type="protein sequence ID" value="MBA0610617.1"/>
    <property type="molecule type" value="Genomic_DNA"/>
</dbReference>
<sequence length="33" mass="3643">MEKRMQLLDLLDGRNSIGGSPRNSEIRGTGGRK</sequence>
<evidence type="ECO:0000313" key="2">
    <source>
        <dbReference type="EMBL" id="MBA0610617.1"/>
    </source>
</evidence>
<proteinExistence type="predicted"/>
<evidence type="ECO:0000313" key="3">
    <source>
        <dbReference type="Proteomes" id="UP000593561"/>
    </source>
</evidence>
<evidence type="ECO:0000256" key="1">
    <source>
        <dbReference type="SAM" id="MobiDB-lite"/>
    </source>
</evidence>
<keyword evidence="3" id="KW-1185">Reference proteome</keyword>
<dbReference type="AlphaFoldDB" id="A0A7J8R9T9"/>
<gene>
    <name evidence="2" type="ORF">Godav_011437</name>
</gene>